<sequence length="144" mass="15250">MSFCALTVASVALAPLVVTAMPMHRSIDLAQSAVQPVASVDPSRPIQIEVLNAGGVPITCRLTQPPTDDRRVLPNSRVTFGSTQTSYLPLPINFLASAEQQNIGLSLYVTVEDNVVQVVVAQARSDIPGSTAIRIDTSGGVYVF</sequence>
<evidence type="ECO:0000313" key="2">
    <source>
        <dbReference type="EMBL" id="WAL59298.1"/>
    </source>
</evidence>
<protein>
    <recommendedName>
        <fullName evidence="4">AMIN domain-containing protein</fullName>
    </recommendedName>
</protein>
<organism evidence="2 3">
    <name type="scientific">Thermocoleostomius sinensis A174</name>
    <dbReference type="NCBI Taxonomy" id="2016057"/>
    <lineage>
        <taxon>Bacteria</taxon>
        <taxon>Bacillati</taxon>
        <taxon>Cyanobacteriota</taxon>
        <taxon>Cyanophyceae</taxon>
        <taxon>Oculatellales</taxon>
        <taxon>Oculatellaceae</taxon>
        <taxon>Thermocoleostomius</taxon>
    </lineage>
</organism>
<name>A0A9E9C7J6_9CYAN</name>
<reference evidence="2" key="1">
    <citation type="submission" date="2022-12" db="EMBL/GenBank/DDBJ databases">
        <title>Polyphasic identification of a Novel Hot-Spring Cyanobacterium Ocullathermofonsia sinensis gen nov. sp. nov. and Genomic Insights on its Adaptations to the Thermal Habitat.</title>
        <authorList>
            <person name="Daroch M."/>
            <person name="Tang J."/>
            <person name="Jiang Y."/>
        </authorList>
    </citation>
    <scope>NUCLEOTIDE SEQUENCE</scope>
    <source>
        <strain evidence="2">PKUAC-SCTA174</strain>
    </source>
</reference>
<dbReference type="KEGG" id="tsin:OXH18_19285"/>
<dbReference type="EMBL" id="CP113797">
    <property type="protein sequence ID" value="WAL59298.1"/>
    <property type="molecule type" value="Genomic_DNA"/>
</dbReference>
<dbReference type="RefSeq" id="WP_268609063.1">
    <property type="nucleotide sequence ID" value="NZ_CP113797.1"/>
</dbReference>
<evidence type="ECO:0008006" key="4">
    <source>
        <dbReference type="Google" id="ProtNLM"/>
    </source>
</evidence>
<dbReference type="Proteomes" id="UP001163152">
    <property type="component" value="Chromosome"/>
</dbReference>
<evidence type="ECO:0000313" key="3">
    <source>
        <dbReference type="Proteomes" id="UP001163152"/>
    </source>
</evidence>
<feature type="chain" id="PRO_5038739879" description="AMIN domain-containing protein" evidence="1">
    <location>
        <begin position="21"/>
        <end position="144"/>
    </location>
</feature>
<accession>A0A9E9C7J6</accession>
<keyword evidence="1" id="KW-0732">Signal</keyword>
<feature type="signal peptide" evidence="1">
    <location>
        <begin position="1"/>
        <end position="20"/>
    </location>
</feature>
<keyword evidence="3" id="KW-1185">Reference proteome</keyword>
<evidence type="ECO:0000256" key="1">
    <source>
        <dbReference type="SAM" id="SignalP"/>
    </source>
</evidence>
<proteinExistence type="predicted"/>
<dbReference type="AlphaFoldDB" id="A0A9E9C7J6"/>
<gene>
    <name evidence="2" type="ORF">OXH18_19285</name>
</gene>